<dbReference type="InterPro" id="IPR006564">
    <property type="entry name" value="Znf_PMZ"/>
</dbReference>
<feature type="region of interest" description="Disordered" evidence="5">
    <location>
        <begin position="401"/>
        <end position="421"/>
    </location>
</feature>
<dbReference type="InterPro" id="IPR007527">
    <property type="entry name" value="Znf_SWIM"/>
</dbReference>
<dbReference type="RefSeq" id="XP_039118366.1">
    <property type="nucleotide sequence ID" value="XM_039262432.1"/>
</dbReference>
<feature type="compositionally biased region" description="Basic residues" evidence="5">
    <location>
        <begin position="322"/>
        <end position="333"/>
    </location>
</feature>
<evidence type="ECO:0000256" key="3">
    <source>
        <dbReference type="ARBA" id="ARBA00022833"/>
    </source>
</evidence>
<evidence type="ECO:0000313" key="8">
    <source>
        <dbReference type="RefSeq" id="XP_039118366.1"/>
    </source>
</evidence>
<evidence type="ECO:0000256" key="2">
    <source>
        <dbReference type="ARBA" id="ARBA00022771"/>
    </source>
</evidence>
<keyword evidence="3" id="KW-0862">Zinc</keyword>
<sequence>MGGKKHQGKELQLGFWNVARSTNQPEMQKNLDVMSAMNGGEEAVKELLENWPITGWCVAFFSDIVKCDTIDNNMCETFNGVVLDARSKPIITMLEDIRQYVMTRLAVKRDHVLKWKCECGPNIVTKLDKERKKCGKWHVEWNGGSRHEVYWDNLILHVREAYVVTLAEHVRSCRKWSKSGIPCQHAIASIAFSGLEPLDFISEYFRKEYYLKAYHNVVNPVKGREFWPLSEERTLLPPMVRRMPGRPAKKRKREPLEDKNKGRLKISRRGRVFKCSLCLAEGHNKLTCPQKKSTGGSTEHPQDVDISSVDTTANVASSQASHRGHFAAKRKQQKTATAIAPRPRRKITPNPAAPTHGLSEQIGQECLFRTNGKKTLAAENSAQTNIVTDGGRNQNKEFALKGKQDAPKGSTSTTLPHPTSGNIQILKGRYSGGFIIGRYSMSGRVSGSQNSTATAVNTAQEAQAALGTQQSMTIDAVKKNP</sequence>
<evidence type="ECO:0000313" key="7">
    <source>
        <dbReference type="Proteomes" id="UP001515500"/>
    </source>
</evidence>
<dbReference type="GO" id="GO:0008270">
    <property type="term" value="F:zinc ion binding"/>
    <property type="evidence" value="ECO:0007669"/>
    <property type="project" value="UniProtKB-KW"/>
</dbReference>
<name>A0AB40AVP3_DIOCR</name>
<dbReference type="PANTHER" id="PTHR31973">
    <property type="entry name" value="POLYPROTEIN, PUTATIVE-RELATED"/>
    <property type="match status" value="1"/>
</dbReference>
<protein>
    <submittedName>
        <fullName evidence="8">Uncharacterized protein LOC120254310</fullName>
    </submittedName>
</protein>
<organism evidence="7 8">
    <name type="scientific">Dioscorea cayennensis subsp. rotundata</name>
    <name type="common">White Guinea yam</name>
    <name type="synonym">Dioscorea rotundata</name>
    <dbReference type="NCBI Taxonomy" id="55577"/>
    <lineage>
        <taxon>Eukaryota</taxon>
        <taxon>Viridiplantae</taxon>
        <taxon>Streptophyta</taxon>
        <taxon>Embryophyta</taxon>
        <taxon>Tracheophyta</taxon>
        <taxon>Spermatophyta</taxon>
        <taxon>Magnoliopsida</taxon>
        <taxon>Liliopsida</taxon>
        <taxon>Dioscoreales</taxon>
        <taxon>Dioscoreaceae</taxon>
        <taxon>Dioscorea</taxon>
    </lineage>
</organism>
<dbReference type="PROSITE" id="PS50966">
    <property type="entry name" value="ZF_SWIM"/>
    <property type="match status" value="1"/>
</dbReference>
<evidence type="ECO:0000256" key="5">
    <source>
        <dbReference type="SAM" id="MobiDB-lite"/>
    </source>
</evidence>
<dbReference type="PANTHER" id="PTHR31973:SF187">
    <property type="entry name" value="MUTATOR TRANSPOSASE MUDRA PROTEIN"/>
    <property type="match status" value="1"/>
</dbReference>
<proteinExistence type="predicted"/>
<feature type="compositionally biased region" description="Basic residues" evidence="5">
    <location>
        <begin position="243"/>
        <end position="253"/>
    </location>
</feature>
<dbReference type="GeneID" id="120254310"/>
<dbReference type="Pfam" id="PF04434">
    <property type="entry name" value="SWIM"/>
    <property type="match status" value="1"/>
</dbReference>
<keyword evidence="1" id="KW-0479">Metal-binding</keyword>
<keyword evidence="2 4" id="KW-0863">Zinc-finger</keyword>
<evidence type="ECO:0000256" key="1">
    <source>
        <dbReference type="ARBA" id="ARBA00022723"/>
    </source>
</evidence>
<feature type="region of interest" description="Disordered" evidence="5">
    <location>
        <begin position="240"/>
        <end position="263"/>
    </location>
</feature>
<evidence type="ECO:0000256" key="4">
    <source>
        <dbReference type="PROSITE-ProRule" id="PRU00325"/>
    </source>
</evidence>
<feature type="domain" description="SWIM-type" evidence="6">
    <location>
        <begin position="162"/>
        <end position="194"/>
    </location>
</feature>
<feature type="compositionally biased region" description="Polar residues" evidence="5">
    <location>
        <begin position="409"/>
        <end position="421"/>
    </location>
</feature>
<dbReference type="Proteomes" id="UP001515500">
    <property type="component" value="Unplaced"/>
</dbReference>
<gene>
    <name evidence="8" type="primary">LOC120254310</name>
</gene>
<evidence type="ECO:0000259" key="6">
    <source>
        <dbReference type="PROSITE" id="PS50966"/>
    </source>
</evidence>
<reference evidence="8" key="1">
    <citation type="submission" date="2025-08" db="UniProtKB">
        <authorList>
            <consortium name="RefSeq"/>
        </authorList>
    </citation>
    <scope>IDENTIFICATION</scope>
</reference>
<keyword evidence="7" id="KW-1185">Reference proteome</keyword>
<accession>A0AB40AVP3</accession>
<dbReference type="AlphaFoldDB" id="A0AB40AVP3"/>
<feature type="region of interest" description="Disordered" evidence="5">
    <location>
        <begin position="313"/>
        <end position="364"/>
    </location>
</feature>
<dbReference type="SMART" id="SM00575">
    <property type="entry name" value="ZnF_PMZ"/>
    <property type="match status" value="1"/>
</dbReference>